<protein>
    <submittedName>
        <fullName evidence="1">Uncharacterized protein</fullName>
    </submittedName>
</protein>
<dbReference type="InParanoid" id="A0A540VAY8"/>
<reference evidence="1 2" key="1">
    <citation type="submission" date="2019-06" db="EMBL/GenBank/DDBJ databases">
        <title>Genome sequence of Litorilinea aerophila BAA-2444.</title>
        <authorList>
            <person name="Maclea K.S."/>
            <person name="Maurais E.G."/>
            <person name="Iannazzi L.C."/>
        </authorList>
    </citation>
    <scope>NUCLEOTIDE SEQUENCE [LARGE SCALE GENOMIC DNA]</scope>
    <source>
        <strain evidence="1 2">ATCC BAA-2444</strain>
    </source>
</reference>
<sequence length="230" mass="26722">MSNITIFLDTPILREAFVKRTNGINWRQDYKLPSNAHFITAHKCVAEMYGILKTSILDTELASYGLVSLKHLRDIIFDGDDFLNIFWHRQVLESSPSVLAQSTSTDEYTRKLQMLAKWRTGYEQVRYDFDEFLKRESIEYIHYGVLFAQHEWQAKFDDLAIETLVPSEDLEIVLAAWFAKADIFLTRDNGLIRFSFSLPIEPGIPLFCRPEELEQKLTEMRQGVITSTGK</sequence>
<dbReference type="RefSeq" id="WP_141611735.1">
    <property type="nucleotide sequence ID" value="NZ_VIGC02000030.1"/>
</dbReference>
<organism evidence="1 2">
    <name type="scientific">Litorilinea aerophila</name>
    <dbReference type="NCBI Taxonomy" id="1204385"/>
    <lineage>
        <taxon>Bacteria</taxon>
        <taxon>Bacillati</taxon>
        <taxon>Chloroflexota</taxon>
        <taxon>Caldilineae</taxon>
        <taxon>Caldilineales</taxon>
        <taxon>Caldilineaceae</taxon>
        <taxon>Litorilinea</taxon>
    </lineage>
</organism>
<gene>
    <name evidence="1" type="ORF">FKZ61_18960</name>
</gene>
<dbReference type="OrthoDB" id="1569221at2"/>
<accession>A0A540VAY8</accession>
<dbReference type="EMBL" id="VIGC01000030">
    <property type="protein sequence ID" value="TQE93936.1"/>
    <property type="molecule type" value="Genomic_DNA"/>
</dbReference>
<proteinExistence type="predicted"/>
<evidence type="ECO:0000313" key="2">
    <source>
        <dbReference type="Proteomes" id="UP000317371"/>
    </source>
</evidence>
<keyword evidence="2" id="KW-1185">Reference proteome</keyword>
<dbReference type="Proteomes" id="UP000317371">
    <property type="component" value="Unassembled WGS sequence"/>
</dbReference>
<comment type="caution">
    <text evidence="1">The sequence shown here is derived from an EMBL/GenBank/DDBJ whole genome shotgun (WGS) entry which is preliminary data.</text>
</comment>
<evidence type="ECO:0000313" key="1">
    <source>
        <dbReference type="EMBL" id="TQE93936.1"/>
    </source>
</evidence>
<dbReference type="AlphaFoldDB" id="A0A540VAY8"/>
<name>A0A540VAY8_9CHLR</name>